<dbReference type="PANTHER" id="PTHR12308:SF74">
    <property type="entry name" value="ANOCTAMIN"/>
    <property type="match status" value="1"/>
</dbReference>
<dbReference type="Proteomes" id="UP000288216">
    <property type="component" value="Unassembled WGS sequence"/>
</dbReference>
<name>A0A401Q169_SCYTO</name>
<feature type="domain" description="Anoctamin transmembrane" evidence="7">
    <location>
        <begin position="2"/>
        <end position="73"/>
    </location>
</feature>
<evidence type="ECO:0000256" key="1">
    <source>
        <dbReference type="ARBA" id="ARBA00004141"/>
    </source>
</evidence>
<comment type="caution">
    <text evidence="8">The sequence shown here is derived from an EMBL/GenBank/DDBJ whole genome shotgun (WGS) entry which is preliminary data.</text>
</comment>
<evidence type="ECO:0000256" key="6">
    <source>
        <dbReference type="RuleBase" id="RU280814"/>
    </source>
</evidence>
<reference evidence="8 9" key="1">
    <citation type="journal article" date="2018" name="Nat. Ecol. Evol.">
        <title>Shark genomes provide insights into elasmobranch evolution and the origin of vertebrates.</title>
        <authorList>
            <person name="Hara Y"/>
            <person name="Yamaguchi K"/>
            <person name="Onimaru K"/>
            <person name="Kadota M"/>
            <person name="Koyanagi M"/>
            <person name="Keeley SD"/>
            <person name="Tatsumi K"/>
            <person name="Tanaka K"/>
            <person name="Motone F"/>
            <person name="Kageyama Y"/>
            <person name="Nozu R"/>
            <person name="Adachi N"/>
            <person name="Nishimura O"/>
            <person name="Nakagawa R"/>
            <person name="Tanegashima C"/>
            <person name="Kiyatake I"/>
            <person name="Matsumoto R"/>
            <person name="Murakumo K"/>
            <person name="Nishida K"/>
            <person name="Terakita A"/>
            <person name="Kuratani S"/>
            <person name="Sato K"/>
            <person name="Hyodo S Kuraku.S."/>
        </authorList>
    </citation>
    <scope>NUCLEOTIDE SEQUENCE [LARGE SCALE GENOMIC DNA]</scope>
</reference>
<evidence type="ECO:0000256" key="4">
    <source>
        <dbReference type="ARBA" id="ARBA00022989"/>
    </source>
</evidence>
<gene>
    <name evidence="8" type="ORF">scyTo_0019490</name>
</gene>
<evidence type="ECO:0000313" key="9">
    <source>
        <dbReference type="Proteomes" id="UP000288216"/>
    </source>
</evidence>
<keyword evidence="4" id="KW-1133">Transmembrane helix</keyword>
<evidence type="ECO:0000256" key="5">
    <source>
        <dbReference type="ARBA" id="ARBA00023136"/>
    </source>
</evidence>
<feature type="non-terminal residue" evidence="8">
    <location>
        <position position="1"/>
    </location>
</feature>
<evidence type="ECO:0000256" key="3">
    <source>
        <dbReference type="ARBA" id="ARBA00022692"/>
    </source>
</evidence>
<sequence>TAFEMIGFLSVITNCFLISISPQVEEYCAENNITSKNVLIWTVGVEHALLAIKIILAFSIPDIPQWVKLRIDRVEYQSLQALKHKISSDSTTGY</sequence>
<dbReference type="OrthoDB" id="296386at2759"/>
<keyword evidence="5" id="KW-0472">Membrane</keyword>
<evidence type="ECO:0000256" key="2">
    <source>
        <dbReference type="ARBA" id="ARBA00009671"/>
    </source>
</evidence>
<comment type="similarity">
    <text evidence="2 6">Belongs to the anoctamin family.</text>
</comment>
<evidence type="ECO:0000313" key="8">
    <source>
        <dbReference type="EMBL" id="GCB79090.1"/>
    </source>
</evidence>
<organism evidence="8 9">
    <name type="scientific">Scyliorhinus torazame</name>
    <name type="common">Cloudy catshark</name>
    <name type="synonym">Catulus torazame</name>
    <dbReference type="NCBI Taxonomy" id="75743"/>
    <lineage>
        <taxon>Eukaryota</taxon>
        <taxon>Metazoa</taxon>
        <taxon>Chordata</taxon>
        <taxon>Craniata</taxon>
        <taxon>Vertebrata</taxon>
        <taxon>Chondrichthyes</taxon>
        <taxon>Elasmobranchii</taxon>
        <taxon>Galeomorphii</taxon>
        <taxon>Galeoidea</taxon>
        <taxon>Carcharhiniformes</taxon>
        <taxon>Scyliorhinidae</taxon>
        <taxon>Scyliorhinus</taxon>
    </lineage>
</organism>
<dbReference type="EMBL" id="BFAA01014572">
    <property type="protein sequence ID" value="GCB79090.1"/>
    <property type="molecule type" value="Genomic_DNA"/>
</dbReference>
<dbReference type="GO" id="GO:0005886">
    <property type="term" value="C:plasma membrane"/>
    <property type="evidence" value="ECO:0007669"/>
    <property type="project" value="TreeGrafter"/>
</dbReference>
<dbReference type="AlphaFoldDB" id="A0A401Q169"/>
<dbReference type="PANTHER" id="PTHR12308">
    <property type="entry name" value="ANOCTAMIN"/>
    <property type="match status" value="1"/>
</dbReference>
<keyword evidence="3" id="KW-0812">Transmembrane</keyword>
<dbReference type="Pfam" id="PF04547">
    <property type="entry name" value="Anoctamin"/>
    <property type="match status" value="1"/>
</dbReference>
<dbReference type="InterPro" id="IPR049452">
    <property type="entry name" value="Anoctamin_TM"/>
</dbReference>
<comment type="subcellular location">
    <subcellularLocation>
        <location evidence="1 6">Membrane</location>
        <topology evidence="1 6">Multi-pass membrane protein</topology>
    </subcellularLocation>
</comment>
<proteinExistence type="inferred from homology"/>
<dbReference type="InterPro" id="IPR007632">
    <property type="entry name" value="Anoctamin"/>
</dbReference>
<protein>
    <recommendedName>
        <fullName evidence="6">Anoctamin</fullName>
    </recommendedName>
</protein>
<dbReference type="GO" id="GO:0005254">
    <property type="term" value="F:chloride channel activity"/>
    <property type="evidence" value="ECO:0007669"/>
    <property type="project" value="TreeGrafter"/>
</dbReference>
<accession>A0A401Q169</accession>
<keyword evidence="9" id="KW-1185">Reference proteome</keyword>
<evidence type="ECO:0000259" key="7">
    <source>
        <dbReference type="Pfam" id="PF04547"/>
    </source>
</evidence>